<gene>
    <name evidence="2" type="ORF">HNQ09_000230</name>
</gene>
<dbReference type="GO" id="GO:0016740">
    <property type="term" value="F:transferase activity"/>
    <property type="evidence" value="ECO:0007669"/>
    <property type="project" value="UniProtKB-KW"/>
</dbReference>
<dbReference type="InterPro" id="IPR029044">
    <property type="entry name" value="Nucleotide-diphossugar_trans"/>
</dbReference>
<protein>
    <submittedName>
        <fullName evidence="2">Glycosyltransferase involved in cell wall biosynthesis</fullName>
    </submittedName>
</protein>
<evidence type="ECO:0000313" key="3">
    <source>
        <dbReference type="Proteomes" id="UP000525389"/>
    </source>
</evidence>
<sequence>MTAPGPSPLVSVIIPAYNAAGYLEDTVDSVLRQTYPHVQAVIVDDGSTDETPGVAARLAARDPRVQVVRQENRGLPGARNTGIRHAAGEYLVFLDADDLIAPDKVERQLGYLLAHPGTDLVYSDYLMVSETLFPLSYERTRKRLPLREAYRYTNVFPVMAALLRTSLARRVGGFDASLHACEDWDFWLRCERAGRFAYLPGQVCVYRQHGTQMHRRYAFMWANITRMADKNFGRGTRAYRSVLGAFCWWQFRLHREGQPRWAWLRDAQTRGVLLRFLWVLRDPREMWFIVRSYRRGM</sequence>
<dbReference type="AlphaFoldDB" id="A0A7W8GC84"/>
<dbReference type="Proteomes" id="UP000525389">
    <property type="component" value="Unassembled WGS sequence"/>
</dbReference>
<dbReference type="SUPFAM" id="SSF53448">
    <property type="entry name" value="Nucleotide-diphospho-sugar transferases"/>
    <property type="match status" value="1"/>
</dbReference>
<keyword evidence="3" id="KW-1185">Reference proteome</keyword>
<evidence type="ECO:0000313" key="2">
    <source>
        <dbReference type="EMBL" id="MBB5232813.1"/>
    </source>
</evidence>
<accession>A0A7W8GC84</accession>
<dbReference type="Pfam" id="PF00535">
    <property type="entry name" value="Glycos_transf_2"/>
    <property type="match status" value="1"/>
</dbReference>
<feature type="domain" description="Glycosyltransferase 2-like" evidence="1">
    <location>
        <begin position="11"/>
        <end position="123"/>
    </location>
</feature>
<dbReference type="InterPro" id="IPR050834">
    <property type="entry name" value="Glycosyltransf_2"/>
</dbReference>
<dbReference type="PANTHER" id="PTHR43685">
    <property type="entry name" value="GLYCOSYLTRANSFERASE"/>
    <property type="match status" value="1"/>
</dbReference>
<evidence type="ECO:0000259" key="1">
    <source>
        <dbReference type="Pfam" id="PF00535"/>
    </source>
</evidence>
<name>A0A7W8GC84_9DEIO</name>
<organism evidence="2 3">
    <name type="scientific">Deinococcus budaensis</name>
    <dbReference type="NCBI Taxonomy" id="1665626"/>
    <lineage>
        <taxon>Bacteria</taxon>
        <taxon>Thermotogati</taxon>
        <taxon>Deinococcota</taxon>
        <taxon>Deinococci</taxon>
        <taxon>Deinococcales</taxon>
        <taxon>Deinococcaceae</taxon>
        <taxon>Deinococcus</taxon>
    </lineage>
</organism>
<dbReference type="Gene3D" id="3.90.550.10">
    <property type="entry name" value="Spore Coat Polysaccharide Biosynthesis Protein SpsA, Chain A"/>
    <property type="match status" value="1"/>
</dbReference>
<dbReference type="EMBL" id="JACHFN010000001">
    <property type="protein sequence ID" value="MBB5232813.1"/>
    <property type="molecule type" value="Genomic_DNA"/>
</dbReference>
<dbReference type="PANTHER" id="PTHR43685:SF11">
    <property type="entry name" value="GLYCOSYLTRANSFERASE TAGX-RELATED"/>
    <property type="match status" value="1"/>
</dbReference>
<dbReference type="RefSeq" id="WP_184024320.1">
    <property type="nucleotide sequence ID" value="NZ_JACHFN010000001.1"/>
</dbReference>
<keyword evidence="2" id="KW-0808">Transferase</keyword>
<comment type="caution">
    <text evidence="2">The sequence shown here is derived from an EMBL/GenBank/DDBJ whole genome shotgun (WGS) entry which is preliminary data.</text>
</comment>
<reference evidence="2 3" key="1">
    <citation type="submission" date="2020-08" db="EMBL/GenBank/DDBJ databases">
        <title>Genomic Encyclopedia of Type Strains, Phase IV (KMG-IV): sequencing the most valuable type-strain genomes for metagenomic binning, comparative biology and taxonomic classification.</title>
        <authorList>
            <person name="Goeker M."/>
        </authorList>
    </citation>
    <scope>NUCLEOTIDE SEQUENCE [LARGE SCALE GENOMIC DNA]</scope>
    <source>
        <strain evidence="2 3">DSM 101791</strain>
    </source>
</reference>
<dbReference type="InterPro" id="IPR001173">
    <property type="entry name" value="Glyco_trans_2-like"/>
</dbReference>
<proteinExistence type="predicted"/>